<evidence type="ECO:0000256" key="4">
    <source>
        <dbReference type="ARBA" id="ARBA00023172"/>
    </source>
</evidence>
<evidence type="ECO:0000256" key="2">
    <source>
        <dbReference type="ARBA" id="ARBA00022908"/>
    </source>
</evidence>
<dbReference type="Pfam" id="PF00589">
    <property type="entry name" value="Phage_integrase"/>
    <property type="match status" value="1"/>
</dbReference>
<dbReference type="AlphaFoldDB" id="A0A0P1E854"/>
<evidence type="ECO:0000259" key="5">
    <source>
        <dbReference type="PROSITE" id="PS51898"/>
    </source>
</evidence>
<accession>A0A0P1E854</accession>
<keyword evidence="4" id="KW-0233">DNA recombination</keyword>
<dbReference type="Pfam" id="PF13356">
    <property type="entry name" value="Arm-DNA-bind_3"/>
    <property type="match status" value="1"/>
</dbReference>
<keyword evidence="2" id="KW-0229">DNA integration</keyword>
<feature type="domain" description="Tyr recombinase" evidence="5">
    <location>
        <begin position="242"/>
        <end position="415"/>
    </location>
</feature>
<keyword evidence="3" id="KW-0238">DNA-binding</keyword>
<sequence>MPKNTSDFLTSVASLVDQDDRDPREVVADLMQAALDTGIRKELRASVAFALEQASGTAPKELTDLACRRLKPGRRLSDPQYAGLTLVATTRGKRWIYRSQKGKRQRQVTLGHYPAMSLAGAREVWAQPITKVADKRSETTLDELTEGYIAAMKTRGTKSWRRSQNILTKNVLPNHGGMRLGALDVEALNATFAHLIDEKPGAAHNIRMAMASMFKWASEKKMMPAGVPVPQLDKTPKSQIKDYRPSMSELRTMARGLDALQDIDRDIMRLQLLSGTRISEALGAEWSEIDLEHRRWTIPAQRMKAKKEHLVMLSAQAVDLLRNQPTRDGRVFGRRGRKTVSLNWARQRDKLGLPTDYTSHANRKALLSWVAEHGGGKDIRDRLSAHSPDTSEADAHYQLSELNRPAAEWWQKWADFLDGLTAENVVQLSEGRA</sequence>
<evidence type="ECO:0000313" key="6">
    <source>
        <dbReference type="EMBL" id="CUH44151.1"/>
    </source>
</evidence>
<dbReference type="Gene3D" id="3.30.160.390">
    <property type="entry name" value="Integrase, DNA-binding domain"/>
    <property type="match status" value="1"/>
</dbReference>
<proteinExistence type="inferred from homology"/>
<dbReference type="InterPro" id="IPR013762">
    <property type="entry name" value="Integrase-like_cat_sf"/>
</dbReference>
<evidence type="ECO:0000256" key="1">
    <source>
        <dbReference type="ARBA" id="ARBA00008857"/>
    </source>
</evidence>
<evidence type="ECO:0000313" key="7">
    <source>
        <dbReference type="Proteomes" id="UP000050786"/>
    </source>
</evidence>
<protein>
    <submittedName>
        <fullName evidence="6">Prophage CP4-57 integrase</fullName>
    </submittedName>
</protein>
<dbReference type="InterPro" id="IPR011010">
    <property type="entry name" value="DNA_brk_join_enz"/>
</dbReference>
<dbReference type="Gene3D" id="1.10.443.10">
    <property type="entry name" value="Intergrase catalytic core"/>
    <property type="match status" value="1"/>
</dbReference>
<dbReference type="RefSeq" id="WP_058274104.1">
    <property type="nucleotide sequence ID" value="NZ_CYPS01000043.1"/>
</dbReference>
<dbReference type="InterPro" id="IPR038488">
    <property type="entry name" value="Integrase_DNA-bd_sf"/>
</dbReference>
<dbReference type="GO" id="GO:0006310">
    <property type="term" value="P:DNA recombination"/>
    <property type="evidence" value="ECO:0007669"/>
    <property type="project" value="UniProtKB-KW"/>
</dbReference>
<dbReference type="SUPFAM" id="SSF56349">
    <property type="entry name" value="DNA breaking-rejoining enzymes"/>
    <property type="match status" value="1"/>
</dbReference>
<dbReference type="Proteomes" id="UP000050786">
    <property type="component" value="Unassembled WGS sequence"/>
</dbReference>
<dbReference type="PANTHER" id="PTHR30629:SF2">
    <property type="entry name" value="PROPHAGE INTEGRASE INTS-RELATED"/>
    <property type="match status" value="1"/>
</dbReference>
<keyword evidence="7" id="KW-1185">Reference proteome</keyword>
<dbReference type="EMBL" id="CYPS01000043">
    <property type="protein sequence ID" value="CUH44151.1"/>
    <property type="molecule type" value="Genomic_DNA"/>
</dbReference>
<dbReference type="GO" id="GO:0015074">
    <property type="term" value="P:DNA integration"/>
    <property type="evidence" value="ECO:0007669"/>
    <property type="project" value="UniProtKB-KW"/>
</dbReference>
<dbReference type="PANTHER" id="PTHR30629">
    <property type="entry name" value="PROPHAGE INTEGRASE"/>
    <property type="match status" value="1"/>
</dbReference>
<evidence type="ECO:0000256" key="3">
    <source>
        <dbReference type="ARBA" id="ARBA00023125"/>
    </source>
</evidence>
<dbReference type="InterPro" id="IPR025166">
    <property type="entry name" value="Integrase_DNA_bind_dom"/>
</dbReference>
<organism evidence="6 7">
    <name type="scientific">Ruegeria atlantica</name>
    <dbReference type="NCBI Taxonomy" id="81569"/>
    <lineage>
        <taxon>Bacteria</taxon>
        <taxon>Pseudomonadati</taxon>
        <taxon>Pseudomonadota</taxon>
        <taxon>Alphaproteobacteria</taxon>
        <taxon>Rhodobacterales</taxon>
        <taxon>Roseobacteraceae</taxon>
        <taxon>Ruegeria</taxon>
    </lineage>
</organism>
<reference evidence="7" key="1">
    <citation type="submission" date="2015-09" db="EMBL/GenBank/DDBJ databases">
        <authorList>
            <person name="Rodrigo-Torres L."/>
            <person name="Arahal D.R."/>
        </authorList>
    </citation>
    <scope>NUCLEOTIDE SEQUENCE [LARGE SCALE GENOMIC DNA]</scope>
    <source>
        <strain evidence="7">CECT 4293</strain>
    </source>
</reference>
<dbReference type="InterPro" id="IPR002104">
    <property type="entry name" value="Integrase_catalytic"/>
</dbReference>
<dbReference type="GO" id="GO:0003677">
    <property type="term" value="F:DNA binding"/>
    <property type="evidence" value="ECO:0007669"/>
    <property type="project" value="UniProtKB-KW"/>
</dbReference>
<gene>
    <name evidence="6" type="primary">intA_3</name>
    <name evidence="6" type="ORF">RUM4293_03048</name>
</gene>
<dbReference type="InterPro" id="IPR010998">
    <property type="entry name" value="Integrase_recombinase_N"/>
</dbReference>
<dbReference type="Gene3D" id="1.10.150.130">
    <property type="match status" value="1"/>
</dbReference>
<comment type="similarity">
    <text evidence="1">Belongs to the 'phage' integrase family.</text>
</comment>
<dbReference type="InterPro" id="IPR050808">
    <property type="entry name" value="Phage_Integrase"/>
</dbReference>
<name>A0A0P1E854_9RHOB</name>
<dbReference type="PROSITE" id="PS51898">
    <property type="entry name" value="TYR_RECOMBINASE"/>
    <property type="match status" value="1"/>
</dbReference>